<proteinExistence type="predicted"/>
<evidence type="ECO:0000313" key="3">
    <source>
        <dbReference type="EMBL" id="KCW48334.1"/>
    </source>
</evidence>
<dbReference type="PANTHER" id="PTHR45763">
    <property type="entry name" value="HYDROLASE, ALPHA/BETA FOLD FAMILY PROTEIN, EXPRESSED-RELATED"/>
    <property type="match status" value="1"/>
</dbReference>
<dbReference type="EMBL" id="KK198763">
    <property type="protein sequence ID" value="KCW48334.1"/>
    <property type="molecule type" value="Genomic_DNA"/>
</dbReference>
<dbReference type="PANTHER" id="PTHR45763:SF51">
    <property type="entry name" value="ALPHA_BETA-HYDROLASES SUPERFAMILY PROTEIN"/>
    <property type="match status" value="1"/>
</dbReference>
<dbReference type="InterPro" id="IPR000073">
    <property type="entry name" value="AB_hydrolase_1"/>
</dbReference>
<dbReference type="Pfam" id="PF00561">
    <property type="entry name" value="Abhydrolase_1"/>
    <property type="match status" value="1"/>
</dbReference>
<evidence type="ECO:0000259" key="2">
    <source>
        <dbReference type="Pfam" id="PF00561"/>
    </source>
</evidence>
<dbReference type="FunCoup" id="A0A059A3M0">
    <property type="interactions" value="43"/>
</dbReference>
<accession>A0A059A3M0</accession>
<evidence type="ECO:0000256" key="1">
    <source>
        <dbReference type="SAM" id="MobiDB-lite"/>
    </source>
</evidence>
<name>A0A059A3M0_EUCGR</name>
<dbReference type="Gene3D" id="3.40.50.1820">
    <property type="entry name" value="alpha/beta hydrolase"/>
    <property type="match status" value="1"/>
</dbReference>
<dbReference type="eggNOG" id="ENOG502QS8H">
    <property type="taxonomic scope" value="Eukaryota"/>
</dbReference>
<dbReference type="Gramene" id="KCW48334">
    <property type="protein sequence ID" value="KCW48334"/>
    <property type="gene ID" value="EUGRSUZ_K02051"/>
</dbReference>
<organism evidence="3">
    <name type="scientific">Eucalyptus grandis</name>
    <name type="common">Flooded gum</name>
    <dbReference type="NCBI Taxonomy" id="71139"/>
    <lineage>
        <taxon>Eukaryota</taxon>
        <taxon>Viridiplantae</taxon>
        <taxon>Streptophyta</taxon>
        <taxon>Embryophyta</taxon>
        <taxon>Tracheophyta</taxon>
        <taxon>Spermatophyta</taxon>
        <taxon>Magnoliopsida</taxon>
        <taxon>eudicotyledons</taxon>
        <taxon>Gunneridae</taxon>
        <taxon>Pentapetalae</taxon>
        <taxon>rosids</taxon>
        <taxon>malvids</taxon>
        <taxon>Myrtales</taxon>
        <taxon>Myrtaceae</taxon>
        <taxon>Myrtoideae</taxon>
        <taxon>Eucalypteae</taxon>
        <taxon>Eucalyptus</taxon>
    </lineage>
</organism>
<feature type="domain" description="AB hydrolase-1" evidence="2">
    <location>
        <begin position="120"/>
        <end position="362"/>
    </location>
</feature>
<dbReference type="OrthoDB" id="294702at2759"/>
<dbReference type="InterPro" id="IPR029058">
    <property type="entry name" value="AB_hydrolase_fold"/>
</dbReference>
<dbReference type="SUPFAM" id="SSF53474">
    <property type="entry name" value="alpha/beta-Hydrolases"/>
    <property type="match status" value="1"/>
</dbReference>
<gene>
    <name evidence="3" type="ORF">EUGRSUZ_K02051</name>
</gene>
<dbReference type="KEGG" id="egr:104425651"/>
<feature type="region of interest" description="Disordered" evidence="1">
    <location>
        <begin position="1"/>
        <end position="22"/>
    </location>
</feature>
<protein>
    <recommendedName>
        <fullName evidence="2">AB hydrolase-1 domain-containing protein</fullName>
    </recommendedName>
</protein>
<dbReference type="FunFam" id="3.40.50.1820:FF:000270">
    <property type="entry name" value="Alpha/beta-Hydrolases superfamily protein"/>
    <property type="match status" value="1"/>
</dbReference>
<reference evidence="3" key="1">
    <citation type="submission" date="2013-07" db="EMBL/GenBank/DDBJ databases">
        <title>The genome of Eucalyptus grandis.</title>
        <authorList>
            <person name="Schmutz J."/>
            <person name="Hayes R."/>
            <person name="Myburg A."/>
            <person name="Tuskan G."/>
            <person name="Grattapaglia D."/>
            <person name="Rokhsar D.S."/>
        </authorList>
    </citation>
    <scope>NUCLEOTIDE SEQUENCE</scope>
    <source>
        <tissue evidence="3">Leaf extractions</tissue>
    </source>
</reference>
<sequence length="383" mass="43021">MAGATGRKIPAAAARAHTRKSKPSSFRLPSGIFQKLLLVSSIGILAWAYQAIQPPQTKIPGSPGGPSVTAPRIKLRDGRHLAYKEHGAPKDAAKFKIVYVHCFDSCRHDAVVENIFPQKIIDDLGVYVVSFDRPGYGQSDPDPKRTTKSIALDIEELADQLGLGSKFYVVGYSIGGQIVWSCIKYIPHRLAGAALLAPVINYWWPGFPANMSTEAYNQMPQRNQWALRVAHYASWLTYWWNTQKLFPPSSVVTASPDVYSPSDKKIIAQYIRETPAEVRQQAQFEVRQQGEFESLHRDLMISFGTWEFTPMDLESPFPNNEGTIHVWQGDDDMLVPVTMQRFISQQLPWIQYHELPEYGHAFPYANGMSDVITKVLLLGETAK</sequence>
<dbReference type="OMA" id="WISYHEI"/>
<dbReference type="InParanoid" id="A0A059A3M0"/>
<dbReference type="AlphaFoldDB" id="A0A059A3M0"/>